<evidence type="ECO:0000259" key="10">
    <source>
        <dbReference type="PROSITE" id="PS51755"/>
    </source>
</evidence>
<dbReference type="EMBL" id="CP159992">
    <property type="protein sequence ID" value="XCP96052.1"/>
    <property type="molecule type" value="Genomic_DNA"/>
</dbReference>
<dbReference type="Gene3D" id="6.10.250.690">
    <property type="match status" value="1"/>
</dbReference>
<sequence length="250" mass="28718">MKLMKLYLRSRGGSPIKQNRILIIDDDVELCQLLKRCMDNNEHTQADYCHDGSKGLIMLNEQDYQLVVLDVMLPEIDGFEILTEIRRASSVPVLMLTARVEESSKVYGLRLGADDYLSKPFSINEFLARVDALVRRYTALNYAIKPETMQLTFKGGLLIDMLARSASIHGKAITLTPKEFDLLYYLAANKGKVFTKKQLYIQVWHDQYAFDDGNIMAYTSKIRKKLEAANKEINYIETIWGIGYRFNPEV</sequence>
<keyword evidence="4" id="KW-0805">Transcription regulation</keyword>
<feature type="DNA-binding region" description="OmpR/PhoB-type" evidence="8">
    <location>
        <begin position="148"/>
        <end position="248"/>
    </location>
</feature>
<protein>
    <submittedName>
        <fullName evidence="11">Response regulator transcription factor</fullName>
    </submittedName>
</protein>
<comment type="subcellular location">
    <subcellularLocation>
        <location evidence="1">Cytoplasm</location>
    </subcellularLocation>
</comment>
<dbReference type="GO" id="GO:0005829">
    <property type="term" value="C:cytosol"/>
    <property type="evidence" value="ECO:0007669"/>
    <property type="project" value="TreeGrafter"/>
</dbReference>
<dbReference type="Gene3D" id="3.40.50.2300">
    <property type="match status" value="1"/>
</dbReference>
<dbReference type="PANTHER" id="PTHR48111:SF2">
    <property type="entry name" value="RESPONSE REGULATOR SAER"/>
    <property type="match status" value="1"/>
</dbReference>
<dbReference type="PANTHER" id="PTHR48111">
    <property type="entry name" value="REGULATOR OF RPOS"/>
    <property type="match status" value="1"/>
</dbReference>
<feature type="domain" description="OmpR/PhoB-type" evidence="10">
    <location>
        <begin position="148"/>
        <end position="248"/>
    </location>
</feature>
<keyword evidence="5 8" id="KW-0238">DNA-binding</keyword>
<evidence type="ECO:0000259" key="9">
    <source>
        <dbReference type="PROSITE" id="PS50110"/>
    </source>
</evidence>
<keyword evidence="2 7" id="KW-0597">Phosphoprotein</keyword>
<dbReference type="InterPro" id="IPR039420">
    <property type="entry name" value="WalR-like"/>
</dbReference>
<evidence type="ECO:0000313" key="11">
    <source>
        <dbReference type="EMBL" id="XCP96052.1"/>
    </source>
</evidence>
<feature type="domain" description="Response regulatory" evidence="9">
    <location>
        <begin position="20"/>
        <end position="134"/>
    </location>
</feature>
<dbReference type="Gene3D" id="1.10.10.10">
    <property type="entry name" value="Winged helix-like DNA-binding domain superfamily/Winged helix DNA-binding domain"/>
    <property type="match status" value="1"/>
</dbReference>
<dbReference type="Pfam" id="PF00486">
    <property type="entry name" value="Trans_reg_C"/>
    <property type="match status" value="1"/>
</dbReference>
<dbReference type="GO" id="GO:0000156">
    <property type="term" value="F:phosphorelay response regulator activity"/>
    <property type="evidence" value="ECO:0007669"/>
    <property type="project" value="TreeGrafter"/>
</dbReference>
<name>A0AAU8NIY3_9BACL</name>
<evidence type="ECO:0000256" key="7">
    <source>
        <dbReference type="PROSITE-ProRule" id="PRU00169"/>
    </source>
</evidence>
<dbReference type="GO" id="GO:0032993">
    <property type="term" value="C:protein-DNA complex"/>
    <property type="evidence" value="ECO:0007669"/>
    <property type="project" value="TreeGrafter"/>
</dbReference>
<accession>A0AAU8NIY3</accession>
<dbReference type="RefSeq" id="WP_342552205.1">
    <property type="nucleotide sequence ID" value="NZ_CP159992.1"/>
</dbReference>
<dbReference type="FunFam" id="3.40.50.2300:FF:000001">
    <property type="entry name" value="DNA-binding response regulator PhoB"/>
    <property type="match status" value="1"/>
</dbReference>
<evidence type="ECO:0000256" key="4">
    <source>
        <dbReference type="ARBA" id="ARBA00023015"/>
    </source>
</evidence>
<keyword evidence="3" id="KW-0902">Two-component regulatory system</keyword>
<dbReference type="FunFam" id="1.10.10.10:FF:000018">
    <property type="entry name" value="DNA-binding response regulator ResD"/>
    <property type="match status" value="1"/>
</dbReference>
<evidence type="ECO:0000256" key="3">
    <source>
        <dbReference type="ARBA" id="ARBA00023012"/>
    </source>
</evidence>
<dbReference type="PROSITE" id="PS51755">
    <property type="entry name" value="OMPR_PHOB"/>
    <property type="match status" value="1"/>
</dbReference>
<evidence type="ECO:0000256" key="1">
    <source>
        <dbReference type="ARBA" id="ARBA00004496"/>
    </source>
</evidence>
<evidence type="ECO:0000256" key="8">
    <source>
        <dbReference type="PROSITE-ProRule" id="PRU01091"/>
    </source>
</evidence>
<proteinExistence type="predicted"/>
<dbReference type="GO" id="GO:0006355">
    <property type="term" value="P:regulation of DNA-templated transcription"/>
    <property type="evidence" value="ECO:0007669"/>
    <property type="project" value="InterPro"/>
</dbReference>
<evidence type="ECO:0000256" key="2">
    <source>
        <dbReference type="ARBA" id="ARBA00022553"/>
    </source>
</evidence>
<dbReference type="CDD" id="cd00383">
    <property type="entry name" value="trans_reg_C"/>
    <property type="match status" value="1"/>
</dbReference>
<dbReference type="SMART" id="SM00862">
    <property type="entry name" value="Trans_reg_C"/>
    <property type="match status" value="1"/>
</dbReference>
<dbReference type="SUPFAM" id="SSF52172">
    <property type="entry name" value="CheY-like"/>
    <property type="match status" value="1"/>
</dbReference>
<reference evidence="11" key="1">
    <citation type="submission" date="2024-05" db="EMBL/GenBank/DDBJ databases">
        <title>Draft genome assemblies of 36 bacteria isolated from hibernating arctic ground squirrels.</title>
        <authorList>
            <person name="McKee H."/>
            <person name="Mullen L."/>
            <person name="Drown D.M."/>
            <person name="Duddleston K.N."/>
        </authorList>
    </citation>
    <scope>NUCLEOTIDE SEQUENCE</scope>
    <source>
        <strain evidence="11">AN1007</strain>
    </source>
</reference>
<dbReference type="AlphaFoldDB" id="A0AAU8NIY3"/>
<dbReference type="GO" id="GO:0000976">
    <property type="term" value="F:transcription cis-regulatory region binding"/>
    <property type="evidence" value="ECO:0007669"/>
    <property type="project" value="TreeGrafter"/>
</dbReference>
<dbReference type="InterPro" id="IPR001789">
    <property type="entry name" value="Sig_transdc_resp-reg_receiver"/>
</dbReference>
<dbReference type="Pfam" id="PF00072">
    <property type="entry name" value="Response_reg"/>
    <property type="match status" value="1"/>
</dbReference>
<dbReference type="InterPro" id="IPR036388">
    <property type="entry name" value="WH-like_DNA-bd_sf"/>
</dbReference>
<dbReference type="SUPFAM" id="SSF46894">
    <property type="entry name" value="C-terminal effector domain of the bipartite response regulators"/>
    <property type="match status" value="1"/>
</dbReference>
<dbReference type="InterPro" id="IPR001867">
    <property type="entry name" value="OmpR/PhoB-type_DNA-bd"/>
</dbReference>
<evidence type="ECO:0000256" key="5">
    <source>
        <dbReference type="ARBA" id="ARBA00023125"/>
    </source>
</evidence>
<gene>
    <name evidence="11" type="ORF">ABXS70_04880</name>
</gene>
<dbReference type="PROSITE" id="PS50110">
    <property type="entry name" value="RESPONSE_REGULATORY"/>
    <property type="match status" value="1"/>
</dbReference>
<feature type="modified residue" description="4-aspartylphosphate" evidence="7">
    <location>
        <position position="70"/>
    </location>
</feature>
<dbReference type="SMART" id="SM00448">
    <property type="entry name" value="REC"/>
    <property type="match status" value="1"/>
</dbReference>
<dbReference type="InterPro" id="IPR011006">
    <property type="entry name" value="CheY-like_superfamily"/>
</dbReference>
<organism evidence="11">
    <name type="scientific">Paenibacillus sp. AN1007</name>
    <dbReference type="NCBI Taxonomy" id="3151385"/>
    <lineage>
        <taxon>Bacteria</taxon>
        <taxon>Bacillati</taxon>
        <taxon>Bacillota</taxon>
        <taxon>Bacilli</taxon>
        <taxon>Bacillales</taxon>
        <taxon>Paenibacillaceae</taxon>
        <taxon>Paenibacillus</taxon>
    </lineage>
</organism>
<dbReference type="InterPro" id="IPR016032">
    <property type="entry name" value="Sig_transdc_resp-reg_C-effctor"/>
</dbReference>
<keyword evidence="6" id="KW-0804">Transcription</keyword>
<evidence type="ECO:0000256" key="6">
    <source>
        <dbReference type="ARBA" id="ARBA00023163"/>
    </source>
</evidence>